<dbReference type="Proteomes" id="UP000218209">
    <property type="component" value="Unassembled WGS sequence"/>
</dbReference>
<name>A0A1X6PCE3_PORUM</name>
<feature type="compositionally biased region" description="Basic residues" evidence="1">
    <location>
        <begin position="167"/>
        <end position="179"/>
    </location>
</feature>
<feature type="compositionally biased region" description="Basic residues" evidence="1">
    <location>
        <begin position="125"/>
        <end position="138"/>
    </location>
</feature>
<dbReference type="AlphaFoldDB" id="A0A1X6PCE3"/>
<proteinExistence type="predicted"/>
<evidence type="ECO:0000256" key="1">
    <source>
        <dbReference type="SAM" id="MobiDB-lite"/>
    </source>
</evidence>
<evidence type="ECO:0000313" key="4">
    <source>
        <dbReference type="Proteomes" id="UP000218209"/>
    </source>
</evidence>
<keyword evidence="4" id="KW-1185">Reference proteome</keyword>
<evidence type="ECO:0000256" key="2">
    <source>
        <dbReference type="SAM" id="SignalP"/>
    </source>
</evidence>
<organism evidence="3 4">
    <name type="scientific">Porphyra umbilicalis</name>
    <name type="common">Purple laver</name>
    <name type="synonym">Red alga</name>
    <dbReference type="NCBI Taxonomy" id="2786"/>
    <lineage>
        <taxon>Eukaryota</taxon>
        <taxon>Rhodophyta</taxon>
        <taxon>Bangiophyceae</taxon>
        <taxon>Bangiales</taxon>
        <taxon>Bangiaceae</taxon>
        <taxon>Porphyra</taxon>
    </lineage>
</organism>
<reference evidence="3 4" key="1">
    <citation type="submission" date="2017-03" db="EMBL/GenBank/DDBJ databases">
        <title>WGS assembly of Porphyra umbilicalis.</title>
        <authorList>
            <person name="Brawley S.H."/>
            <person name="Blouin N.A."/>
            <person name="Ficko-Blean E."/>
            <person name="Wheeler G.L."/>
            <person name="Lohr M."/>
            <person name="Goodson H.V."/>
            <person name="Jenkins J.W."/>
            <person name="Blaby-Haas C.E."/>
            <person name="Helliwell K.E."/>
            <person name="Chan C."/>
            <person name="Marriage T."/>
            <person name="Bhattacharya D."/>
            <person name="Klein A.S."/>
            <person name="Badis Y."/>
            <person name="Brodie J."/>
            <person name="Cao Y."/>
            <person name="Collen J."/>
            <person name="Dittami S.M."/>
            <person name="Gachon C.M."/>
            <person name="Green B.R."/>
            <person name="Karpowicz S."/>
            <person name="Kim J.W."/>
            <person name="Kudahl U."/>
            <person name="Lin S."/>
            <person name="Michel G."/>
            <person name="Mittag M."/>
            <person name="Olson B.J."/>
            <person name="Pangilinan J."/>
            <person name="Peng Y."/>
            <person name="Qiu H."/>
            <person name="Shu S."/>
            <person name="Singer J.T."/>
            <person name="Smith A.G."/>
            <person name="Sprecher B.N."/>
            <person name="Wagner V."/>
            <person name="Wang W."/>
            <person name="Wang Z.-Y."/>
            <person name="Yan J."/>
            <person name="Yarish C."/>
            <person name="Zoeuner-Riek S."/>
            <person name="Zhuang Y."/>
            <person name="Zou Y."/>
            <person name="Lindquist E.A."/>
            <person name="Grimwood J."/>
            <person name="Barry K."/>
            <person name="Rokhsar D.S."/>
            <person name="Schmutz J."/>
            <person name="Stiller J.W."/>
            <person name="Grossman A.R."/>
            <person name="Prochnik S.E."/>
        </authorList>
    </citation>
    <scope>NUCLEOTIDE SEQUENCE [LARGE SCALE GENOMIC DNA]</scope>
    <source>
        <strain evidence="3">4086291</strain>
    </source>
</reference>
<feature type="region of interest" description="Disordered" evidence="1">
    <location>
        <begin position="100"/>
        <end position="184"/>
    </location>
</feature>
<feature type="chain" id="PRO_5013230940" description="Secreted protein" evidence="2">
    <location>
        <begin position="21"/>
        <end position="200"/>
    </location>
</feature>
<sequence length="200" mass="22295">MSKWMVFFLVLSRRSRIVVLRRPIVLLLAQFVKKSLVIGGGATGPRCRPFFWRGTRPVAVGPAARHRRRWVRNAPQQSNALCPDRPVGVAPGRVAKVRPGQVAAVGPPRVVVTPRTQGRGDARQRRGHPPGGRRHARLLRGAQVGREDAEGPPDGRPRQPRQGPQARPRRQRGQVRRGRLPPANFVVGEICRQQRIVRAP</sequence>
<evidence type="ECO:0008006" key="5">
    <source>
        <dbReference type="Google" id="ProtNLM"/>
    </source>
</evidence>
<feature type="signal peptide" evidence="2">
    <location>
        <begin position="1"/>
        <end position="20"/>
    </location>
</feature>
<gene>
    <name evidence="3" type="ORF">BU14_0106s0004</name>
</gene>
<protein>
    <recommendedName>
        <fullName evidence="5">Secreted protein</fullName>
    </recommendedName>
</protein>
<feature type="compositionally biased region" description="Low complexity" evidence="1">
    <location>
        <begin position="100"/>
        <end position="117"/>
    </location>
</feature>
<evidence type="ECO:0000313" key="3">
    <source>
        <dbReference type="EMBL" id="OSX78538.1"/>
    </source>
</evidence>
<accession>A0A1X6PCE3</accession>
<feature type="compositionally biased region" description="Basic and acidic residues" evidence="1">
    <location>
        <begin position="145"/>
        <end position="157"/>
    </location>
</feature>
<keyword evidence="2" id="KW-0732">Signal</keyword>
<dbReference type="EMBL" id="KV918810">
    <property type="protein sequence ID" value="OSX78538.1"/>
    <property type="molecule type" value="Genomic_DNA"/>
</dbReference>